<gene>
    <name evidence="7" type="ORF">IV203_025689</name>
</gene>
<dbReference type="PROSITE" id="PS50005">
    <property type="entry name" value="TPR"/>
    <property type="match status" value="4"/>
</dbReference>
<evidence type="ECO:0000313" key="7">
    <source>
        <dbReference type="EMBL" id="KAG7362023.1"/>
    </source>
</evidence>
<dbReference type="Pfam" id="PF13414">
    <property type="entry name" value="TPR_11"/>
    <property type="match status" value="1"/>
</dbReference>
<feature type="repeat" description="TPR" evidence="4">
    <location>
        <begin position="632"/>
        <end position="665"/>
    </location>
</feature>
<feature type="region of interest" description="Disordered" evidence="5">
    <location>
        <begin position="255"/>
        <end position="280"/>
    </location>
</feature>
<keyword evidence="2" id="KW-0833">Ubl conjugation pathway</keyword>
<feature type="region of interest" description="Disordered" evidence="5">
    <location>
        <begin position="836"/>
        <end position="866"/>
    </location>
</feature>
<dbReference type="Pfam" id="PF13181">
    <property type="entry name" value="TPR_8"/>
    <property type="match status" value="1"/>
</dbReference>
<dbReference type="GO" id="GO:0051301">
    <property type="term" value="P:cell division"/>
    <property type="evidence" value="ECO:0007669"/>
    <property type="project" value="TreeGrafter"/>
</dbReference>
<dbReference type="SMART" id="SM00028">
    <property type="entry name" value="TPR"/>
    <property type="match status" value="6"/>
</dbReference>
<comment type="caution">
    <text evidence="7">The sequence shown here is derived from an EMBL/GenBank/DDBJ whole genome shotgun (WGS) entry which is preliminary data.</text>
</comment>
<feature type="compositionally biased region" description="Acidic residues" evidence="5">
    <location>
        <begin position="256"/>
        <end position="265"/>
    </location>
</feature>
<keyword evidence="7" id="KW-0808">Transferase</keyword>
<dbReference type="EMBL" id="JAGRRH010000012">
    <property type="protein sequence ID" value="KAG7362023.1"/>
    <property type="molecule type" value="Genomic_DNA"/>
</dbReference>
<dbReference type="InterPro" id="IPR007192">
    <property type="entry name" value="APC8"/>
</dbReference>
<evidence type="ECO:0000313" key="8">
    <source>
        <dbReference type="Proteomes" id="UP000693970"/>
    </source>
</evidence>
<dbReference type="OrthoDB" id="10262026at2759"/>
<feature type="repeat" description="TPR" evidence="4">
    <location>
        <begin position="598"/>
        <end position="631"/>
    </location>
</feature>
<reference evidence="7" key="1">
    <citation type="journal article" date="2021" name="Sci. Rep.">
        <title>Diploid genomic architecture of Nitzschia inconspicua, an elite biomass production diatom.</title>
        <authorList>
            <person name="Oliver A."/>
            <person name="Podell S."/>
            <person name="Pinowska A."/>
            <person name="Traller J.C."/>
            <person name="Smith S.R."/>
            <person name="McClure R."/>
            <person name="Beliaev A."/>
            <person name="Bohutskyi P."/>
            <person name="Hill E.A."/>
            <person name="Rabines A."/>
            <person name="Zheng H."/>
            <person name="Allen L.Z."/>
            <person name="Kuo A."/>
            <person name="Grigoriev I.V."/>
            <person name="Allen A.E."/>
            <person name="Hazlebeck D."/>
            <person name="Allen E.E."/>
        </authorList>
    </citation>
    <scope>NUCLEOTIDE SEQUENCE</scope>
    <source>
        <strain evidence="7">Hildebrandi</strain>
    </source>
</reference>
<dbReference type="GO" id="GO:0016567">
    <property type="term" value="P:protein ubiquitination"/>
    <property type="evidence" value="ECO:0007669"/>
    <property type="project" value="TreeGrafter"/>
</dbReference>
<feature type="repeat" description="TPR" evidence="4">
    <location>
        <begin position="666"/>
        <end position="699"/>
    </location>
</feature>
<keyword evidence="1" id="KW-0677">Repeat</keyword>
<evidence type="ECO:0000256" key="4">
    <source>
        <dbReference type="PROSITE-ProRule" id="PRU00339"/>
    </source>
</evidence>
<proteinExistence type="predicted"/>
<feature type="domain" description="Cdc23" evidence="6">
    <location>
        <begin position="217"/>
        <end position="522"/>
    </location>
</feature>
<dbReference type="GO" id="GO:0005680">
    <property type="term" value="C:anaphase-promoting complex"/>
    <property type="evidence" value="ECO:0007669"/>
    <property type="project" value="InterPro"/>
</dbReference>
<keyword evidence="7" id="KW-0723">Serine/threonine-protein kinase</keyword>
<dbReference type="GO" id="GO:0045842">
    <property type="term" value="P:positive regulation of mitotic metaphase/anaphase transition"/>
    <property type="evidence" value="ECO:0007669"/>
    <property type="project" value="TreeGrafter"/>
</dbReference>
<keyword evidence="7" id="KW-0418">Kinase</keyword>
<dbReference type="Pfam" id="PF13176">
    <property type="entry name" value="TPR_7"/>
    <property type="match status" value="1"/>
</dbReference>
<dbReference type="Proteomes" id="UP000693970">
    <property type="component" value="Unassembled WGS sequence"/>
</dbReference>
<sequence>MANINHLLDEIDVAVPALKVQKWTATLTFNGFLCKPTDDVLMESFHDRHDLFSLFTHSNHIQGFYPPASMKSMDEGRYSVGSKFEDKFMSMTGEDLFLYFQAMMKNELSILNCNIENFEKAVAVMEKHQGNAVGMTQEMHNCCMVSKVSGINTSSSANNAGVVADASYSMLFSPAASSLASTPGGRLGSGGVGGMNNSNSPMPDHPQLEIHWEPTLVKSELLQASAILSHRCLKLASKWAAEQVVGIPVGQPVSLQEEDEEEEELFDHGGAPQSSSTGRQYPRIQSVLQEELLNMTEQDWYAKSLVELGEYLHAAAVLSQEVTGTTKNNPSTTATTVNTVNTTDITHIGPPSPHLSSYGFYLRAYALYMAGERRKEEEFAGLESAGQHTKAAPRNPYLQQLLEEVSGSYTNGDLDAFGVYVYGLILKDAQKESLVCPHPPHTILVDSLLDFPVNWSAWLDLCEVVVGQDSTVEQQVEHALQPTLATHYMYHFFCAHLMAHHHQAHEDALVLLERLYEPLPQQPLFQSTSVKTQLAVVHYHLRELGPALQWFEETTMKQQDRYNLDYKDVYSNILYVKEDRMALSHLAHEAVVIDKYRPETCCIIGNYYSLKQQRQKAILYFQRALKLDRTYTSAWTLMGHEFVELKQAEQAMESYRRAVNVSPKDYRAWYGLGQTYEFLNMHLYALFYYNKAAMLRPYDARMWSAVGSCFAALRKVPDAIRAYERAVAQDDSEGIATQKLAALYRQEGRTEEAAQCYLRHLELRYMVTNPAPALNPTLDDIVQGVVLDGVEAEAMLFLAQYHRTHGEFDVAALLCSRLVEYPGPEKEHAKGLLRDLRSRSRRTTRSTARSSGDPILPATSPFQFSP</sequence>
<dbReference type="InterPro" id="IPR019734">
    <property type="entry name" value="TPR_rpt"/>
</dbReference>
<accession>A0A9K3PWA3</accession>
<evidence type="ECO:0000256" key="5">
    <source>
        <dbReference type="SAM" id="MobiDB-lite"/>
    </source>
</evidence>
<keyword evidence="8" id="KW-1185">Reference proteome</keyword>
<dbReference type="Pfam" id="PF04049">
    <property type="entry name" value="ANAPC8"/>
    <property type="match status" value="1"/>
</dbReference>
<protein>
    <submittedName>
        <fullName evidence="7">Serine/threonine protein kinase containing TPR repeat domain</fullName>
    </submittedName>
</protein>
<dbReference type="GO" id="GO:0004674">
    <property type="term" value="F:protein serine/threonine kinase activity"/>
    <property type="evidence" value="ECO:0007669"/>
    <property type="project" value="UniProtKB-KW"/>
</dbReference>
<reference evidence="7" key="2">
    <citation type="submission" date="2021-04" db="EMBL/GenBank/DDBJ databases">
        <authorList>
            <person name="Podell S."/>
        </authorList>
    </citation>
    <scope>NUCLEOTIDE SEQUENCE</scope>
    <source>
        <strain evidence="7">Hildebrandi</strain>
    </source>
</reference>
<dbReference type="GO" id="GO:0031145">
    <property type="term" value="P:anaphase-promoting complex-dependent catabolic process"/>
    <property type="evidence" value="ECO:0007669"/>
    <property type="project" value="TreeGrafter"/>
</dbReference>
<keyword evidence="3 4" id="KW-0802">TPR repeat</keyword>
<dbReference type="PANTHER" id="PTHR12558:SF10">
    <property type="entry name" value="CELL DIVISION CYCLE PROTEIN 23 HOMOLOG"/>
    <property type="match status" value="1"/>
</dbReference>
<dbReference type="AlphaFoldDB" id="A0A9K3PWA3"/>
<organism evidence="7 8">
    <name type="scientific">Nitzschia inconspicua</name>
    <dbReference type="NCBI Taxonomy" id="303405"/>
    <lineage>
        <taxon>Eukaryota</taxon>
        <taxon>Sar</taxon>
        <taxon>Stramenopiles</taxon>
        <taxon>Ochrophyta</taxon>
        <taxon>Bacillariophyta</taxon>
        <taxon>Bacillariophyceae</taxon>
        <taxon>Bacillariophycidae</taxon>
        <taxon>Bacillariales</taxon>
        <taxon>Bacillariaceae</taxon>
        <taxon>Nitzschia</taxon>
    </lineage>
</organism>
<evidence type="ECO:0000259" key="6">
    <source>
        <dbReference type="Pfam" id="PF04049"/>
    </source>
</evidence>
<feature type="repeat" description="TPR" evidence="4">
    <location>
        <begin position="700"/>
        <end position="733"/>
    </location>
</feature>
<evidence type="ECO:0000256" key="2">
    <source>
        <dbReference type="ARBA" id="ARBA00022786"/>
    </source>
</evidence>
<dbReference type="PANTHER" id="PTHR12558">
    <property type="entry name" value="CELL DIVISION CYCLE 16,23,27"/>
    <property type="match status" value="1"/>
</dbReference>
<name>A0A9K3PWA3_9STRA</name>
<evidence type="ECO:0000256" key="3">
    <source>
        <dbReference type="ARBA" id="ARBA00022803"/>
    </source>
</evidence>
<evidence type="ECO:0000256" key="1">
    <source>
        <dbReference type="ARBA" id="ARBA00022737"/>
    </source>
</evidence>